<sequence length="96" mass="10310">MSDGVGGTIKTCAVDKAEICTYVVIESIISADSGTQAWHWAGRGPDSEGPTITRITSLGERGCAMDSQHISCQAKKGLLLETGHNCHVRYLEHHTL</sequence>
<comment type="caution">
    <text evidence="1">The sequence shown here is derived from an EMBL/GenBank/DDBJ whole genome shotgun (WGS) entry which is preliminary data.</text>
</comment>
<keyword evidence="2" id="KW-1185">Reference proteome</keyword>
<reference evidence="1 2" key="1">
    <citation type="submission" date="2019-05" db="EMBL/GenBank/DDBJ databases">
        <title>Emergence of the Ug99 lineage of the wheat stem rust pathogen through somatic hybridization.</title>
        <authorList>
            <person name="Li F."/>
            <person name="Upadhyaya N.M."/>
            <person name="Sperschneider J."/>
            <person name="Matny O."/>
            <person name="Nguyen-Phuc H."/>
            <person name="Mago R."/>
            <person name="Raley C."/>
            <person name="Miller M.E."/>
            <person name="Silverstein K.A.T."/>
            <person name="Henningsen E."/>
            <person name="Hirsch C.D."/>
            <person name="Visser B."/>
            <person name="Pretorius Z.A."/>
            <person name="Steffenson B.J."/>
            <person name="Schwessinger B."/>
            <person name="Dodds P.N."/>
            <person name="Figueroa M."/>
        </authorList>
    </citation>
    <scope>NUCLEOTIDE SEQUENCE [LARGE SCALE GENOMIC DNA]</scope>
    <source>
        <strain evidence="1">21-0</strain>
    </source>
</reference>
<evidence type="ECO:0000313" key="1">
    <source>
        <dbReference type="EMBL" id="KAA1118145.1"/>
    </source>
</evidence>
<protein>
    <submittedName>
        <fullName evidence="1">Uncharacterized protein</fullName>
    </submittedName>
</protein>
<accession>A0A5B0QZ88</accession>
<proteinExistence type="predicted"/>
<evidence type="ECO:0000313" key="2">
    <source>
        <dbReference type="Proteomes" id="UP000324748"/>
    </source>
</evidence>
<dbReference type="Proteomes" id="UP000324748">
    <property type="component" value="Unassembled WGS sequence"/>
</dbReference>
<dbReference type="EMBL" id="VSWC01000002">
    <property type="protein sequence ID" value="KAA1118145.1"/>
    <property type="molecule type" value="Genomic_DNA"/>
</dbReference>
<dbReference type="AlphaFoldDB" id="A0A5B0QZ88"/>
<name>A0A5B0QZ88_PUCGR</name>
<organism evidence="1 2">
    <name type="scientific">Puccinia graminis f. sp. tritici</name>
    <dbReference type="NCBI Taxonomy" id="56615"/>
    <lineage>
        <taxon>Eukaryota</taxon>
        <taxon>Fungi</taxon>
        <taxon>Dikarya</taxon>
        <taxon>Basidiomycota</taxon>
        <taxon>Pucciniomycotina</taxon>
        <taxon>Pucciniomycetes</taxon>
        <taxon>Pucciniales</taxon>
        <taxon>Pucciniaceae</taxon>
        <taxon>Puccinia</taxon>
    </lineage>
</organism>
<gene>
    <name evidence="1" type="ORF">PGT21_032423</name>
</gene>